<dbReference type="EMBL" id="JACCFS010000001">
    <property type="protein sequence ID" value="NYJ37168.1"/>
    <property type="molecule type" value="Genomic_DNA"/>
</dbReference>
<feature type="domain" description="RNA polymerase sigma factor 70 region 4 type 2" evidence="7">
    <location>
        <begin position="114"/>
        <end position="164"/>
    </location>
</feature>
<dbReference type="RefSeq" id="WP_179827647.1">
    <property type="nucleotide sequence ID" value="NZ_JACCFS010000001.1"/>
</dbReference>
<dbReference type="NCBIfam" id="TIGR02937">
    <property type="entry name" value="sigma70-ECF"/>
    <property type="match status" value="1"/>
</dbReference>
<protein>
    <submittedName>
        <fullName evidence="8">RNA polymerase sigma-70 factor (ECF subfamily)</fullName>
    </submittedName>
</protein>
<dbReference type="PANTHER" id="PTHR43133">
    <property type="entry name" value="RNA POLYMERASE ECF-TYPE SIGMA FACTO"/>
    <property type="match status" value="1"/>
</dbReference>
<evidence type="ECO:0000256" key="3">
    <source>
        <dbReference type="ARBA" id="ARBA00023082"/>
    </source>
</evidence>
<accession>A0A7Z0ETV1</accession>
<evidence type="ECO:0000259" key="6">
    <source>
        <dbReference type="Pfam" id="PF04542"/>
    </source>
</evidence>
<evidence type="ECO:0000259" key="7">
    <source>
        <dbReference type="Pfam" id="PF08281"/>
    </source>
</evidence>
<dbReference type="GO" id="GO:0003677">
    <property type="term" value="F:DNA binding"/>
    <property type="evidence" value="ECO:0007669"/>
    <property type="project" value="UniProtKB-KW"/>
</dbReference>
<proteinExistence type="inferred from homology"/>
<dbReference type="GO" id="GO:0016987">
    <property type="term" value="F:sigma factor activity"/>
    <property type="evidence" value="ECO:0007669"/>
    <property type="project" value="UniProtKB-KW"/>
</dbReference>
<dbReference type="InterPro" id="IPR036388">
    <property type="entry name" value="WH-like_DNA-bd_sf"/>
</dbReference>
<organism evidence="8 9">
    <name type="scientific">Nocardiopsis aegyptia</name>
    <dbReference type="NCBI Taxonomy" id="220378"/>
    <lineage>
        <taxon>Bacteria</taxon>
        <taxon>Bacillati</taxon>
        <taxon>Actinomycetota</taxon>
        <taxon>Actinomycetes</taxon>
        <taxon>Streptosporangiales</taxon>
        <taxon>Nocardiopsidaceae</taxon>
        <taxon>Nocardiopsis</taxon>
    </lineage>
</organism>
<evidence type="ECO:0000256" key="2">
    <source>
        <dbReference type="ARBA" id="ARBA00023015"/>
    </source>
</evidence>
<dbReference type="GO" id="GO:0006352">
    <property type="term" value="P:DNA-templated transcription initiation"/>
    <property type="evidence" value="ECO:0007669"/>
    <property type="project" value="InterPro"/>
</dbReference>
<keyword evidence="3" id="KW-0731">Sigma factor</keyword>
<dbReference type="InterPro" id="IPR013324">
    <property type="entry name" value="RNA_pol_sigma_r3/r4-like"/>
</dbReference>
<dbReference type="Pfam" id="PF08281">
    <property type="entry name" value="Sigma70_r4_2"/>
    <property type="match status" value="1"/>
</dbReference>
<sequence length="197" mass="21865">MPRRLPAPTREQAVARFEELYDASYRDVLAYLLRRVQQPDQAADLVADVFTAVWRRIDDVPPGDQARPWVFGVARHVLANHRRGARRVNALSARLRSELRETTVTHPGDGGLGEIGAVFRSLSDQDQEILALAGWEEFDAGQIAVVLGCARGTARVRLHRARNRFARALRRAGLEIDGHLSPSTVTRRPTTAKGATS</sequence>
<evidence type="ECO:0000256" key="1">
    <source>
        <dbReference type="ARBA" id="ARBA00010641"/>
    </source>
</evidence>
<dbReference type="InterPro" id="IPR007627">
    <property type="entry name" value="RNA_pol_sigma70_r2"/>
</dbReference>
<dbReference type="InterPro" id="IPR013325">
    <property type="entry name" value="RNA_pol_sigma_r2"/>
</dbReference>
<dbReference type="Pfam" id="PF04542">
    <property type="entry name" value="Sigma70_r2"/>
    <property type="match status" value="1"/>
</dbReference>
<keyword evidence="9" id="KW-1185">Reference proteome</keyword>
<dbReference type="SUPFAM" id="SSF88946">
    <property type="entry name" value="Sigma2 domain of RNA polymerase sigma factors"/>
    <property type="match status" value="1"/>
</dbReference>
<dbReference type="InterPro" id="IPR039425">
    <property type="entry name" value="RNA_pol_sigma-70-like"/>
</dbReference>
<evidence type="ECO:0000256" key="5">
    <source>
        <dbReference type="ARBA" id="ARBA00023163"/>
    </source>
</evidence>
<evidence type="ECO:0000256" key="4">
    <source>
        <dbReference type="ARBA" id="ARBA00023125"/>
    </source>
</evidence>
<evidence type="ECO:0000313" key="9">
    <source>
        <dbReference type="Proteomes" id="UP000572051"/>
    </source>
</evidence>
<reference evidence="8 9" key="1">
    <citation type="submission" date="2020-07" db="EMBL/GenBank/DDBJ databases">
        <title>Sequencing the genomes of 1000 actinobacteria strains.</title>
        <authorList>
            <person name="Klenk H.-P."/>
        </authorList>
    </citation>
    <scope>NUCLEOTIDE SEQUENCE [LARGE SCALE GENOMIC DNA]</scope>
    <source>
        <strain evidence="8 9">DSM 44442</strain>
    </source>
</reference>
<dbReference type="AlphaFoldDB" id="A0A7Z0ETV1"/>
<keyword evidence="4" id="KW-0238">DNA-binding</keyword>
<dbReference type="Gene3D" id="1.10.1740.10">
    <property type="match status" value="1"/>
</dbReference>
<dbReference type="Proteomes" id="UP000572051">
    <property type="component" value="Unassembled WGS sequence"/>
</dbReference>
<comment type="similarity">
    <text evidence="1">Belongs to the sigma-70 factor family. ECF subfamily.</text>
</comment>
<keyword evidence="2" id="KW-0805">Transcription regulation</keyword>
<comment type="caution">
    <text evidence="8">The sequence shown here is derived from an EMBL/GenBank/DDBJ whole genome shotgun (WGS) entry which is preliminary data.</text>
</comment>
<dbReference type="InterPro" id="IPR014284">
    <property type="entry name" value="RNA_pol_sigma-70_dom"/>
</dbReference>
<dbReference type="PANTHER" id="PTHR43133:SF8">
    <property type="entry name" value="RNA POLYMERASE SIGMA FACTOR HI_1459-RELATED"/>
    <property type="match status" value="1"/>
</dbReference>
<dbReference type="InterPro" id="IPR013249">
    <property type="entry name" value="RNA_pol_sigma70_r4_t2"/>
</dbReference>
<dbReference type="SUPFAM" id="SSF88659">
    <property type="entry name" value="Sigma3 and sigma4 domains of RNA polymerase sigma factors"/>
    <property type="match status" value="1"/>
</dbReference>
<feature type="domain" description="RNA polymerase sigma-70 region 2" evidence="6">
    <location>
        <begin position="20"/>
        <end position="87"/>
    </location>
</feature>
<dbReference type="Gene3D" id="1.10.10.10">
    <property type="entry name" value="Winged helix-like DNA-binding domain superfamily/Winged helix DNA-binding domain"/>
    <property type="match status" value="1"/>
</dbReference>
<keyword evidence="5" id="KW-0804">Transcription</keyword>
<evidence type="ECO:0000313" key="8">
    <source>
        <dbReference type="EMBL" id="NYJ37168.1"/>
    </source>
</evidence>
<gene>
    <name evidence="8" type="ORF">HNR10_005049</name>
</gene>
<name>A0A7Z0ETV1_9ACTN</name>